<keyword evidence="4" id="KW-1185">Reference proteome</keyword>
<keyword evidence="2" id="KW-0274">FAD</keyword>
<dbReference type="AlphaFoldDB" id="A0A254NBI7"/>
<dbReference type="Proteomes" id="UP000197446">
    <property type="component" value="Unassembled WGS sequence"/>
</dbReference>
<dbReference type="InterPro" id="IPR050816">
    <property type="entry name" value="Flavin-dep_Halogenase_NPB"/>
</dbReference>
<dbReference type="PANTHER" id="PTHR43747:SF4">
    <property type="entry name" value="FLAVIN-DEPENDENT TRYPTOPHAN HALOGENASE"/>
    <property type="match status" value="1"/>
</dbReference>
<dbReference type="InterPro" id="IPR033856">
    <property type="entry name" value="Trp_halogen"/>
</dbReference>
<feature type="binding site" evidence="2">
    <location>
        <begin position="14"/>
        <end position="17"/>
    </location>
    <ligand>
        <name>FAD</name>
        <dbReference type="ChEBI" id="CHEBI:57692"/>
    </ligand>
</feature>
<keyword evidence="2" id="KW-0285">Flavoprotein</keyword>
<dbReference type="EMBL" id="NISI01000007">
    <property type="protein sequence ID" value="OWR02768.1"/>
    <property type="molecule type" value="Genomic_DNA"/>
</dbReference>
<feature type="binding site" evidence="2">
    <location>
        <position position="348"/>
    </location>
    <ligand>
        <name>L-tryptophan</name>
        <dbReference type="ChEBI" id="CHEBI:57912"/>
    </ligand>
</feature>
<dbReference type="Pfam" id="PF04820">
    <property type="entry name" value="Trp_halogenase"/>
    <property type="match status" value="1"/>
</dbReference>
<feature type="active site" evidence="1">
    <location>
        <position position="83"/>
    </location>
</feature>
<protein>
    <submittedName>
        <fullName evidence="3">Tryptophan halogenase</fullName>
    </submittedName>
</protein>
<dbReference type="InterPro" id="IPR036188">
    <property type="entry name" value="FAD/NAD-bd_sf"/>
</dbReference>
<feature type="binding site" evidence="2">
    <location>
        <position position="339"/>
    </location>
    <ligand>
        <name>FAD</name>
        <dbReference type="ChEBI" id="CHEBI:57692"/>
    </ligand>
</feature>
<dbReference type="PANTHER" id="PTHR43747">
    <property type="entry name" value="FAD-BINDING PROTEIN"/>
    <property type="match status" value="1"/>
</dbReference>
<sequence length="507" mass="56095">MSDPSIRKIVIVGGGTAGWMTAAPLAQRFQQAGPHGCEVVLVESPDIGTIGVGEATLPPIRAYNRTLGLDGADFVRRTQGSFKLGIEFRDWGRVGHRFFHGFGDFGPAIENRSPWQHWLRLSRIVDGLPGYEDWSTSTVMARGHRFTPPVEGPPSAANAYSFAYHFDAGLYAAYLREYALARGAQRVEGLIVDVELRPEDGFVSAIRLADGRRIDGDLFIDCSGFRALLIGGAMQSPFEDWSALLPCNSAQAVPSARVEPLTPYTTSTAKAAGWQWRIPLQHRTGNGHVYCSHFISDDEAAATLLAGLDSPALDTPRQLRFTTGRRKAGWVKNVVAIGLAGGFLEPLESTSIQLIMDGVGRLLQFFPDRSFKPHLAAEFNRRMSVQYESIRDFIVLHYKLTERRDSELWRYCAAMPIPDTLAHQIELFREAGRVAVLDPDGFAEPSWVSLFLGLGLVPERYDPFVDHIDPEALLQHFARLRQAIAQTAAGMPRHADYIRQHCLAPSA</sequence>
<reference evidence="3 4" key="1">
    <citation type="journal article" date="2007" name="Int. J. Syst. Evol. Microbiol.">
        <title>Description of Pelomonas aquatica sp. nov. and Pelomonas puraquae sp. nov., isolated from industrial and haemodialysis water.</title>
        <authorList>
            <person name="Gomila M."/>
            <person name="Bowien B."/>
            <person name="Falsen E."/>
            <person name="Moore E.R."/>
            <person name="Lalucat J."/>
        </authorList>
    </citation>
    <scope>NUCLEOTIDE SEQUENCE [LARGE SCALE GENOMIC DNA]</scope>
    <source>
        <strain evidence="3 4">CCUG 52769</strain>
    </source>
</reference>
<dbReference type="InterPro" id="IPR006905">
    <property type="entry name" value="Flavin_halogenase"/>
</dbReference>
<evidence type="ECO:0000256" key="1">
    <source>
        <dbReference type="PIRSR" id="PIRSR011396-1"/>
    </source>
</evidence>
<keyword evidence="2" id="KW-0547">Nucleotide-binding</keyword>
<dbReference type="OrthoDB" id="8868802at2"/>
<organism evidence="3 4">
    <name type="scientific">Roseateles puraquae</name>
    <dbReference type="NCBI Taxonomy" id="431059"/>
    <lineage>
        <taxon>Bacteria</taxon>
        <taxon>Pseudomonadati</taxon>
        <taxon>Pseudomonadota</taxon>
        <taxon>Betaproteobacteria</taxon>
        <taxon>Burkholderiales</taxon>
        <taxon>Sphaerotilaceae</taxon>
        <taxon>Roseateles</taxon>
    </lineage>
</organism>
<gene>
    <name evidence="3" type="ORF">CDO81_18260</name>
</gene>
<dbReference type="GO" id="GO:0004497">
    <property type="term" value="F:monooxygenase activity"/>
    <property type="evidence" value="ECO:0007669"/>
    <property type="project" value="InterPro"/>
</dbReference>
<proteinExistence type="predicted"/>
<dbReference type="RefSeq" id="WP_088484657.1">
    <property type="nucleotide sequence ID" value="NZ_NISI01000007.1"/>
</dbReference>
<evidence type="ECO:0000313" key="4">
    <source>
        <dbReference type="Proteomes" id="UP000197446"/>
    </source>
</evidence>
<evidence type="ECO:0000313" key="3">
    <source>
        <dbReference type="EMBL" id="OWR02768.1"/>
    </source>
</evidence>
<feature type="binding site" evidence="2">
    <location>
        <position position="83"/>
    </location>
    <ligand>
        <name>7-chloro-L-tryptophan</name>
        <dbReference type="ChEBI" id="CHEBI:58713"/>
    </ligand>
</feature>
<dbReference type="GO" id="GO:0000166">
    <property type="term" value="F:nucleotide binding"/>
    <property type="evidence" value="ECO:0007669"/>
    <property type="project" value="UniProtKB-KW"/>
</dbReference>
<dbReference type="Gene3D" id="3.50.50.60">
    <property type="entry name" value="FAD/NAD(P)-binding domain"/>
    <property type="match status" value="1"/>
</dbReference>
<name>A0A254NBI7_9BURK</name>
<evidence type="ECO:0000256" key="2">
    <source>
        <dbReference type="PIRSR" id="PIRSR011396-2"/>
    </source>
</evidence>
<feature type="binding site" evidence="2">
    <location>
        <position position="352"/>
    </location>
    <ligand>
        <name>FAD</name>
        <dbReference type="ChEBI" id="CHEBI:57692"/>
    </ligand>
</feature>
<dbReference type="PIRSF" id="PIRSF011396">
    <property type="entry name" value="Trp_halogenase"/>
    <property type="match status" value="1"/>
</dbReference>
<accession>A0A254NBI7</accession>
<comment type="caution">
    <text evidence="3">The sequence shown here is derived from an EMBL/GenBank/DDBJ whole genome shotgun (WGS) entry which is preliminary data.</text>
</comment>
<dbReference type="SUPFAM" id="SSF51905">
    <property type="entry name" value="FAD/NAD(P)-binding domain"/>
    <property type="match status" value="1"/>
</dbReference>